<dbReference type="Gene3D" id="3.40.50.1000">
    <property type="entry name" value="HAD superfamily/HAD-like"/>
    <property type="match status" value="1"/>
</dbReference>
<evidence type="ECO:0000256" key="4">
    <source>
        <dbReference type="ARBA" id="ARBA00023277"/>
    </source>
</evidence>
<dbReference type="AlphaFoldDB" id="A0A317CEV8"/>
<dbReference type="Pfam" id="PF13419">
    <property type="entry name" value="HAD_2"/>
    <property type="match status" value="1"/>
</dbReference>
<dbReference type="GO" id="GO:0005829">
    <property type="term" value="C:cytosol"/>
    <property type="evidence" value="ECO:0007669"/>
    <property type="project" value="TreeGrafter"/>
</dbReference>
<keyword evidence="4" id="KW-0119">Carbohydrate metabolism</keyword>
<evidence type="ECO:0000313" key="5">
    <source>
        <dbReference type="EMBL" id="PWQ97184.1"/>
    </source>
</evidence>
<protein>
    <submittedName>
        <fullName evidence="5">Phosphoglycolate phosphatase</fullName>
    </submittedName>
</protein>
<comment type="caution">
    <text evidence="5">The sequence shown here is derived from an EMBL/GenBank/DDBJ whole genome shotgun (WGS) entry which is preliminary data.</text>
</comment>
<dbReference type="InterPro" id="IPR050155">
    <property type="entry name" value="HAD-like_hydrolase_sf"/>
</dbReference>
<dbReference type="RefSeq" id="WP_109837642.1">
    <property type="nucleotide sequence ID" value="NZ_QGKM01000027.1"/>
</dbReference>
<organism evidence="5 6">
    <name type="scientific">Leucothrix pacifica</name>
    <dbReference type="NCBI Taxonomy" id="1247513"/>
    <lineage>
        <taxon>Bacteria</taxon>
        <taxon>Pseudomonadati</taxon>
        <taxon>Pseudomonadota</taxon>
        <taxon>Gammaproteobacteria</taxon>
        <taxon>Thiotrichales</taxon>
        <taxon>Thiotrichaceae</taxon>
        <taxon>Leucothrix</taxon>
    </lineage>
</organism>
<accession>A0A317CEV8</accession>
<keyword evidence="2" id="KW-0378">Hydrolase</keyword>
<evidence type="ECO:0000256" key="3">
    <source>
        <dbReference type="ARBA" id="ARBA00022842"/>
    </source>
</evidence>
<dbReference type="SFLD" id="SFLDG01135">
    <property type="entry name" value="C1.5.6:_HAD__Beta-PGM__Phospha"/>
    <property type="match status" value="1"/>
</dbReference>
<dbReference type="Gene3D" id="1.10.150.240">
    <property type="entry name" value="Putative phosphatase, domain 2"/>
    <property type="match status" value="1"/>
</dbReference>
<dbReference type="InterPro" id="IPR036412">
    <property type="entry name" value="HAD-like_sf"/>
</dbReference>
<dbReference type="SUPFAM" id="SSF56784">
    <property type="entry name" value="HAD-like"/>
    <property type="match status" value="1"/>
</dbReference>
<dbReference type="PANTHER" id="PTHR43434:SF23">
    <property type="entry name" value="PHOSPHOGLYCOLATE PHOSPHATASE"/>
    <property type="match status" value="1"/>
</dbReference>
<reference evidence="5 6" key="1">
    <citation type="submission" date="2018-05" db="EMBL/GenBank/DDBJ databases">
        <title>Leucothrix arctica sp. nov., isolated from Arctic seawater.</title>
        <authorList>
            <person name="Choi A."/>
            <person name="Baek K."/>
        </authorList>
    </citation>
    <scope>NUCLEOTIDE SEQUENCE [LARGE SCALE GENOMIC DNA]</scope>
    <source>
        <strain evidence="5 6">JCM 18388</strain>
    </source>
</reference>
<dbReference type="Proteomes" id="UP000245539">
    <property type="component" value="Unassembled WGS sequence"/>
</dbReference>
<gene>
    <name evidence="5" type="ORF">DKW60_10650</name>
</gene>
<dbReference type="PANTHER" id="PTHR43434">
    <property type="entry name" value="PHOSPHOGLYCOLATE PHOSPHATASE"/>
    <property type="match status" value="1"/>
</dbReference>
<dbReference type="GO" id="GO:0006281">
    <property type="term" value="P:DNA repair"/>
    <property type="evidence" value="ECO:0007669"/>
    <property type="project" value="TreeGrafter"/>
</dbReference>
<dbReference type="InterPro" id="IPR023214">
    <property type="entry name" value="HAD_sf"/>
</dbReference>
<proteinExistence type="predicted"/>
<dbReference type="InterPro" id="IPR006439">
    <property type="entry name" value="HAD-SF_hydro_IA"/>
</dbReference>
<dbReference type="NCBIfam" id="TIGR01549">
    <property type="entry name" value="HAD-SF-IA-v1"/>
    <property type="match status" value="1"/>
</dbReference>
<dbReference type="GO" id="GO:0046872">
    <property type="term" value="F:metal ion binding"/>
    <property type="evidence" value="ECO:0007669"/>
    <property type="project" value="UniProtKB-KW"/>
</dbReference>
<dbReference type="SFLD" id="SFLDS00003">
    <property type="entry name" value="Haloacid_Dehalogenase"/>
    <property type="match status" value="1"/>
</dbReference>
<dbReference type="InterPro" id="IPR023198">
    <property type="entry name" value="PGP-like_dom2"/>
</dbReference>
<keyword evidence="1" id="KW-0479">Metal-binding</keyword>
<evidence type="ECO:0000256" key="2">
    <source>
        <dbReference type="ARBA" id="ARBA00022801"/>
    </source>
</evidence>
<dbReference type="GO" id="GO:0008967">
    <property type="term" value="F:phosphoglycolate phosphatase activity"/>
    <property type="evidence" value="ECO:0007669"/>
    <property type="project" value="TreeGrafter"/>
</dbReference>
<dbReference type="EMBL" id="QGKM01000027">
    <property type="protein sequence ID" value="PWQ97184.1"/>
    <property type="molecule type" value="Genomic_DNA"/>
</dbReference>
<evidence type="ECO:0000256" key="1">
    <source>
        <dbReference type="ARBA" id="ARBA00022723"/>
    </source>
</evidence>
<sequence>MPTSSLYTTRAVLFDLDGTLLDTAPDMVRALDLLLQEEGVPTVEHEKARQQVSHGAGALVTLGFGETQTERDHKRRCQRYLSLYEENLCVDTDLFEGMAETLKFLEDQDILWGVVTNKPAFLTEPLMKALNLDKRSSTIISGDSLPQRKPHPQPLFHAANECDVLTTECIYVGDAERDIVAGNRAGMITLLASYGYIDAGDQPERWGANGIIEHTHEILDWLTKADELELDIQKAN</sequence>
<dbReference type="OrthoDB" id="9776368at2"/>
<keyword evidence="3" id="KW-0460">Magnesium</keyword>
<name>A0A317CEV8_9GAMM</name>
<keyword evidence="6" id="KW-1185">Reference proteome</keyword>
<dbReference type="InterPro" id="IPR041492">
    <property type="entry name" value="HAD_2"/>
</dbReference>
<dbReference type="SFLD" id="SFLDG01129">
    <property type="entry name" value="C1.5:_HAD__Beta-PGM__Phosphata"/>
    <property type="match status" value="1"/>
</dbReference>
<evidence type="ECO:0000313" key="6">
    <source>
        <dbReference type="Proteomes" id="UP000245539"/>
    </source>
</evidence>